<dbReference type="InterPro" id="IPR000757">
    <property type="entry name" value="Beta-glucanase-like"/>
</dbReference>
<comment type="subcellular location">
    <subcellularLocation>
        <location evidence="9">Secreted</location>
        <location evidence="9">Cell wall</location>
    </subcellularLocation>
    <subcellularLocation>
        <location evidence="9">Secreted</location>
        <location evidence="9">Extracellular space</location>
        <location evidence="9">Apoplast</location>
    </subcellularLocation>
</comment>
<dbReference type="GO" id="GO:0004553">
    <property type="term" value="F:hydrolase activity, hydrolyzing O-glycosyl compounds"/>
    <property type="evidence" value="ECO:0007669"/>
    <property type="project" value="InterPro"/>
</dbReference>
<name>A0A5P1EZM5_ASPOF</name>
<evidence type="ECO:0000256" key="1">
    <source>
        <dbReference type="ARBA" id="ARBA00022679"/>
    </source>
</evidence>
<keyword evidence="1 9" id="KW-0808">Transferase</keyword>
<evidence type="ECO:0000259" key="10">
    <source>
        <dbReference type="PROSITE" id="PS51762"/>
    </source>
</evidence>
<comment type="similarity">
    <text evidence="9">Belongs to the glycosyl hydrolase 16 family.</text>
</comment>
<dbReference type="FunFam" id="2.60.120.200:FF:000025">
    <property type="entry name" value="Xyloglucan endotransglucosylase/hydrolase"/>
    <property type="match status" value="1"/>
</dbReference>
<dbReference type="Gramene" id="ONK69610">
    <property type="protein sequence ID" value="ONK69610"/>
    <property type="gene ID" value="A4U43_C05F24780"/>
</dbReference>
<protein>
    <recommendedName>
        <fullName evidence="9">Xyloglucan endotransglucosylase/hydrolase</fullName>
        <ecNumber evidence="9">2.4.1.207</ecNumber>
    </recommendedName>
</protein>
<keyword evidence="12" id="KW-1185">Reference proteome</keyword>
<keyword evidence="9" id="KW-0134">Cell wall</keyword>
<feature type="glycosylation site" description="N-linked (GlcNAc...) asparagine" evidence="7">
    <location>
        <position position="110"/>
    </location>
</feature>
<evidence type="ECO:0000256" key="7">
    <source>
        <dbReference type="PIRSR" id="PIRSR005604-2"/>
    </source>
</evidence>
<feature type="active site" description="Proton donor" evidence="8">
    <location>
        <position position="106"/>
    </location>
</feature>
<evidence type="ECO:0000256" key="4">
    <source>
        <dbReference type="ARBA" id="ARBA00023180"/>
    </source>
</evidence>
<evidence type="ECO:0000256" key="9">
    <source>
        <dbReference type="RuleBase" id="RU361120"/>
    </source>
</evidence>
<dbReference type="GO" id="GO:0042546">
    <property type="term" value="P:cell wall biogenesis"/>
    <property type="evidence" value="ECO:0007669"/>
    <property type="project" value="InterPro"/>
</dbReference>
<keyword evidence="9" id="KW-0961">Cell wall biogenesis/degradation</keyword>
<dbReference type="Pfam" id="PF06955">
    <property type="entry name" value="XET_C"/>
    <property type="match status" value="1"/>
</dbReference>
<feature type="signal peptide" evidence="9">
    <location>
        <begin position="1"/>
        <end position="25"/>
    </location>
</feature>
<dbReference type="Proteomes" id="UP000243459">
    <property type="component" value="Chromosome 5"/>
</dbReference>
<dbReference type="PRINTS" id="PR00737">
    <property type="entry name" value="GLHYDRLASE16"/>
</dbReference>
<sequence>MSSSLEFVTIFTLLVASYLLSVVHCGNFYDDVEIQWGGGHGKIFDNGKLLSLSLDKYSGSGFQSKSKYLFGRLDIQMKLVPGNSAGTVTTFYGPAMEPNHDEIDFEFLGNSSGNPYTLHTNVFAHGKGNKEMQFNLWFDPTQDFHTYSILWNPKNIIFLVDNVPIRVFKNHETLGVPFPKSQPMKLYSTLWNGEDWATQGGKVKTDWSKAPFIAYYRNFTVNACIWSPAEGQSSCPSSKNTWFRQELDVESYRKMRSLQKKYRTYNYCKDMMRFLGGTSRECTVREKDI</sequence>
<feature type="chain" id="PRO_5024441353" description="Xyloglucan endotransglucosylase/hydrolase" evidence="9">
    <location>
        <begin position="26"/>
        <end position="289"/>
    </location>
</feature>
<evidence type="ECO:0000256" key="8">
    <source>
        <dbReference type="PIRSR" id="PIRSR608264-1"/>
    </source>
</evidence>
<dbReference type="InterPro" id="IPR010713">
    <property type="entry name" value="XET_C"/>
</dbReference>
<keyword evidence="4" id="KW-0325">Glycoprotein</keyword>
<keyword evidence="9" id="KW-0052">Apoplast</keyword>
<organism evidence="11 12">
    <name type="scientific">Asparagus officinalis</name>
    <name type="common">Garden asparagus</name>
    <dbReference type="NCBI Taxonomy" id="4686"/>
    <lineage>
        <taxon>Eukaryota</taxon>
        <taxon>Viridiplantae</taxon>
        <taxon>Streptophyta</taxon>
        <taxon>Embryophyta</taxon>
        <taxon>Tracheophyta</taxon>
        <taxon>Spermatophyta</taxon>
        <taxon>Magnoliopsida</taxon>
        <taxon>Liliopsida</taxon>
        <taxon>Asparagales</taxon>
        <taxon>Asparagaceae</taxon>
        <taxon>Asparagoideae</taxon>
        <taxon>Asparagus</taxon>
    </lineage>
</organism>
<dbReference type="InterPro" id="IPR008263">
    <property type="entry name" value="GH16_AS"/>
</dbReference>
<dbReference type="Gene3D" id="2.60.120.200">
    <property type="match status" value="1"/>
</dbReference>
<dbReference type="EC" id="2.4.1.207" evidence="9"/>
<dbReference type="PROSITE" id="PS01034">
    <property type="entry name" value="GH16_1"/>
    <property type="match status" value="1"/>
</dbReference>
<dbReference type="CDD" id="cd02176">
    <property type="entry name" value="GH16_XET"/>
    <property type="match status" value="1"/>
</dbReference>
<evidence type="ECO:0000256" key="6">
    <source>
        <dbReference type="PIRSR" id="PIRSR005604-1"/>
    </source>
</evidence>
<dbReference type="PANTHER" id="PTHR31062">
    <property type="entry name" value="XYLOGLUCAN ENDOTRANSGLUCOSYLASE/HYDROLASE PROTEIN 8-RELATED"/>
    <property type="match status" value="1"/>
</dbReference>
<dbReference type="GO" id="GO:0048046">
    <property type="term" value="C:apoplast"/>
    <property type="evidence" value="ECO:0007669"/>
    <property type="project" value="UniProtKB-SubCell"/>
</dbReference>
<dbReference type="GO" id="GO:0071555">
    <property type="term" value="P:cell wall organization"/>
    <property type="evidence" value="ECO:0007669"/>
    <property type="project" value="UniProtKB-KW"/>
</dbReference>
<feature type="active site" description="Nucleophile" evidence="6">
    <location>
        <position position="106"/>
    </location>
</feature>
<dbReference type="InterPro" id="IPR044791">
    <property type="entry name" value="Beta-glucanase/XTH"/>
</dbReference>
<keyword evidence="9" id="KW-0964">Secreted</keyword>
<dbReference type="InterPro" id="IPR008264">
    <property type="entry name" value="Beta_glucanase"/>
</dbReference>
<dbReference type="InterPro" id="IPR013320">
    <property type="entry name" value="ConA-like_dom_sf"/>
</dbReference>
<proteinExistence type="inferred from homology"/>
<dbReference type="PROSITE" id="PS51762">
    <property type="entry name" value="GH16_2"/>
    <property type="match status" value="1"/>
</dbReference>
<evidence type="ECO:0000313" key="12">
    <source>
        <dbReference type="Proteomes" id="UP000243459"/>
    </source>
</evidence>
<feature type="domain" description="GH16" evidence="10">
    <location>
        <begin position="5"/>
        <end position="216"/>
    </location>
</feature>
<feature type="active site" description="Nucleophile" evidence="6">
    <location>
        <position position="102"/>
    </location>
</feature>
<dbReference type="GO" id="GO:0010411">
    <property type="term" value="P:xyloglucan metabolic process"/>
    <property type="evidence" value="ECO:0007669"/>
    <property type="project" value="InterPro"/>
</dbReference>
<evidence type="ECO:0000313" key="11">
    <source>
        <dbReference type="EMBL" id="ONK69610.1"/>
    </source>
</evidence>
<keyword evidence="2 9" id="KW-0378">Hydrolase</keyword>
<keyword evidence="9" id="KW-0732">Signal</keyword>
<dbReference type="PIRSF" id="PIRSF005604">
    <property type="entry name" value="XET"/>
    <property type="match status" value="1"/>
</dbReference>
<keyword evidence="3" id="KW-1015">Disulfide bond</keyword>
<evidence type="ECO:0000256" key="2">
    <source>
        <dbReference type="ARBA" id="ARBA00022801"/>
    </source>
</evidence>
<dbReference type="SUPFAM" id="SSF49899">
    <property type="entry name" value="Concanavalin A-like lectins/glucanases"/>
    <property type="match status" value="1"/>
</dbReference>
<evidence type="ECO:0000256" key="3">
    <source>
        <dbReference type="ARBA" id="ARBA00023157"/>
    </source>
</evidence>
<evidence type="ECO:0000256" key="5">
    <source>
        <dbReference type="ARBA" id="ARBA00023295"/>
    </source>
</evidence>
<dbReference type="EMBL" id="CM007385">
    <property type="protein sequence ID" value="ONK69610.1"/>
    <property type="molecule type" value="Genomic_DNA"/>
</dbReference>
<dbReference type="GO" id="GO:0016762">
    <property type="term" value="F:xyloglucan:xyloglucosyl transferase activity"/>
    <property type="evidence" value="ECO:0007669"/>
    <property type="project" value="UniProtKB-EC"/>
</dbReference>
<dbReference type="AlphaFoldDB" id="A0A5P1EZM5"/>
<dbReference type="Pfam" id="PF00722">
    <property type="entry name" value="Glyco_hydro_16"/>
    <property type="match status" value="1"/>
</dbReference>
<gene>
    <name evidence="11" type="ORF">A4U43_C05F24780</name>
</gene>
<dbReference type="OMA" id="ANWDEID"/>
<dbReference type="InterPro" id="IPR016455">
    <property type="entry name" value="XTH"/>
</dbReference>
<accession>A0A5P1EZM5</accession>
<comment type="function">
    <text evidence="9">Catalyzes xyloglucan endohydrolysis (XEH) and/or endotransglycosylation (XET). Cleaves and religates xyloglucan polymers, an essential constituent of the primary cell wall, and thereby participates in cell wall construction of growing tissues.</text>
</comment>
<reference evidence="12" key="1">
    <citation type="journal article" date="2017" name="Nat. Commun.">
        <title>The asparagus genome sheds light on the origin and evolution of a young Y chromosome.</title>
        <authorList>
            <person name="Harkess A."/>
            <person name="Zhou J."/>
            <person name="Xu C."/>
            <person name="Bowers J.E."/>
            <person name="Van der Hulst R."/>
            <person name="Ayyampalayam S."/>
            <person name="Mercati F."/>
            <person name="Riccardi P."/>
            <person name="McKain M.R."/>
            <person name="Kakrana A."/>
            <person name="Tang H."/>
            <person name="Ray J."/>
            <person name="Groenendijk J."/>
            <person name="Arikit S."/>
            <person name="Mathioni S.M."/>
            <person name="Nakano M."/>
            <person name="Shan H."/>
            <person name="Telgmann-Rauber A."/>
            <person name="Kanno A."/>
            <person name="Yue Z."/>
            <person name="Chen H."/>
            <person name="Li W."/>
            <person name="Chen Y."/>
            <person name="Xu X."/>
            <person name="Zhang Y."/>
            <person name="Luo S."/>
            <person name="Chen H."/>
            <person name="Gao J."/>
            <person name="Mao Z."/>
            <person name="Pires J.C."/>
            <person name="Luo M."/>
            <person name="Kudrna D."/>
            <person name="Wing R.A."/>
            <person name="Meyers B.C."/>
            <person name="Yi K."/>
            <person name="Kong H."/>
            <person name="Lavrijsen P."/>
            <person name="Sunseri F."/>
            <person name="Falavigna A."/>
            <person name="Ye Y."/>
            <person name="Leebens-Mack J.H."/>
            <person name="Chen G."/>
        </authorList>
    </citation>
    <scope>NUCLEOTIDE SEQUENCE [LARGE SCALE GENOMIC DNA]</scope>
    <source>
        <strain evidence="12">cv. DH0086</strain>
    </source>
</reference>
<comment type="PTM">
    <text evidence="9">Contains at least one intrachain disulfide bond essential for its enzymatic activity.</text>
</comment>
<keyword evidence="5 9" id="KW-0326">Glycosidase</keyword>